<dbReference type="GO" id="GO:0034497">
    <property type="term" value="P:protein localization to phagophore assembly site"/>
    <property type="evidence" value="ECO:0000318"/>
    <property type="project" value="GO_Central"/>
</dbReference>
<dbReference type="STRING" id="5722.A2F7V4"/>
<dbReference type="VEuPathDB" id="TrichDB:TVAG_008820"/>
<reference evidence="4" key="1">
    <citation type="submission" date="2006-10" db="EMBL/GenBank/DDBJ databases">
        <authorList>
            <person name="Amadeo P."/>
            <person name="Zhao Q."/>
            <person name="Wortman J."/>
            <person name="Fraser-Liggett C."/>
            <person name="Carlton J."/>
        </authorList>
    </citation>
    <scope>NUCLEOTIDE SEQUENCE</scope>
    <source>
        <strain evidence="4">G3</strain>
    </source>
</reference>
<dbReference type="SMART" id="SM00320">
    <property type="entry name" value="WD40"/>
    <property type="match status" value="2"/>
</dbReference>
<dbReference type="GO" id="GO:0032266">
    <property type="term" value="F:phosphatidylinositol-3-phosphate binding"/>
    <property type="evidence" value="ECO:0000318"/>
    <property type="project" value="GO_Central"/>
</dbReference>
<evidence type="ECO:0008006" key="6">
    <source>
        <dbReference type="Google" id="ProtNLM"/>
    </source>
</evidence>
<organism evidence="4 5">
    <name type="scientific">Trichomonas vaginalis (strain ATCC PRA-98 / G3)</name>
    <dbReference type="NCBI Taxonomy" id="412133"/>
    <lineage>
        <taxon>Eukaryota</taxon>
        <taxon>Metamonada</taxon>
        <taxon>Parabasalia</taxon>
        <taxon>Trichomonadida</taxon>
        <taxon>Trichomonadidae</taxon>
        <taxon>Trichomonas</taxon>
    </lineage>
</organism>
<dbReference type="InParanoid" id="A2F7V4"/>
<dbReference type="OMA" id="MEHADTP"/>
<accession>A2F7V4</accession>
<dbReference type="GO" id="GO:0030674">
    <property type="term" value="F:protein-macromolecule adaptor activity"/>
    <property type="evidence" value="ECO:0000318"/>
    <property type="project" value="GO_Central"/>
</dbReference>
<dbReference type="eggNOG" id="KOG2111">
    <property type="taxonomic scope" value="Eukaryota"/>
</dbReference>
<reference evidence="4" key="2">
    <citation type="journal article" date="2007" name="Science">
        <title>Draft genome sequence of the sexually transmitted pathogen Trichomonas vaginalis.</title>
        <authorList>
            <person name="Carlton J.M."/>
            <person name="Hirt R.P."/>
            <person name="Silva J.C."/>
            <person name="Delcher A.L."/>
            <person name="Schatz M."/>
            <person name="Zhao Q."/>
            <person name="Wortman J.R."/>
            <person name="Bidwell S.L."/>
            <person name="Alsmark U.C.M."/>
            <person name="Besteiro S."/>
            <person name="Sicheritz-Ponten T."/>
            <person name="Noel C.J."/>
            <person name="Dacks J.B."/>
            <person name="Foster P.G."/>
            <person name="Simillion C."/>
            <person name="Van de Peer Y."/>
            <person name="Miranda-Saavedra D."/>
            <person name="Barton G.J."/>
            <person name="Westrop G.D."/>
            <person name="Mueller S."/>
            <person name="Dessi D."/>
            <person name="Fiori P.L."/>
            <person name="Ren Q."/>
            <person name="Paulsen I."/>
            <person name="Zhang H."/>
            <person name="Bastida-Corcuera F.D."/>
            <person name="Simoes-Barbosa A."/>
            <person name="Brown M.T."/>
            <person name="Hayes R.D."/>
            <person name="Mukherjee M."/>
            <person name="Okumura C.Y."/>
            <person name="Schneider R."/>
            <person name="Smith A.J."/>
            <person name="Vanacova S."/>
            <person name="Villalvazo M."/>
            <person name="Haas B.J."/>
            <person name="Pertea M."/>
            <person name="Feldblyum T.V."/>
            <person name="Utterback T.R."/>
            <person name="Shu C.L."/>
            <person name="Osoegawa K."/>
            <person name="de Jong P.J."/>
            <person name="Hrdy I."/>
            <person name="Horvathova L."/>
            <person name="Zubacova Z."/>
            <person name="Dolezal P."/>
            <person name="Malik S.B."/>
            <person name="Logsdon J.M. Jr."/>
            <person name="Henze K."/>
            <person name="Gupta A."/>
            <person name="Wang C.C."/>
            <person name="Dunne R.L."/>
            <person name="Upcroft J.A."/>
            <person name="Upcroft P."/>
            <person name="White O."/>
            <person name="Salzberg S.L."/>
            <person name="Tang P."/>
            <person name="Chiu C.-H."/>
            <person name="Lee Y.-S."/>
            <person name="Embley T.M."/>
            <person name="Coombs G.H."/>
            <person name="Mottram J.C."/>
            <person name="Tachezy J."/>
            <person name="Fraser-Liggett C.M."/>
            <person name="Johnson P.J."/>
        </authorList>
    </citation>
    <scope>NUCLEOTIDE SEQUENCE [LARGE SCALE GENOMIC DNA]</scope>
    <source>
        <strain evidence="4">G3</strain>
    </source>
</reference>
<dbReference type="GO" id="GO:0061723">
    <property type="term" value="P:glycophagy"/>
    <property type="evidence" value="ECO:0000318"/>
    <property type="project" value="GO_Central"/>
</dbReference>
<dbReference type="FunCoup" id="A2F7V4">
    <property type="interactions" value="354"/>
</dbReference>
<dbReference type="GO" id="GO:0000425">
    <property type="term" value="P:pexophagy"/>
    <property type="evidence" value="ECO:0000318"/>
    <property type="project" value="GO_Central"/>
</dbReference>
<evidence type="ECO:0000256" key="3">
    <source>
        <dbReference type="ARBA" id="ARBA00025740"/>
    </source>
</evidence>
<dbReference type="GO" id="GO:0005829">
    <property type="term" value="C:cytosol"/>
    <property type="evidence" value="ECO:0000318"/>
    <property type="project" value="GO_Central"/>
</dbReference>
<dbReference type="EMBL" id="DS113653">
    <property type="protein sequence ID" value="EAX99033.1"/>
    <property type="molecule type" value="Genomic_DNA"/>
</dbReference>
<sequence length="314" mass="34953">MESMTTCIKFSSDGNAIAVGLPHSANVYSTNPLKRIYSKEFVNFTISNIAYSTENNICAVSCYPMVGDKLKRKIYLINIQTGAVDEKLEFYDEITNIIILKDYILIILTKMICLYDLNLNSPKFNTITSQNTNGAGDIIVTEQAQKMAICGLKDGDMKIMTIQKEQDPIIVKAHQHPITNIKFNKDATYIITSGQTGTIIHLFDANTGSLLGLYRRGTLPQNILSIAFASDSSRIAALSASGTLHMFDASVRITDPMESPRAVATLKLDQCQQAKILFNHDQLFVLFSTGHMYIFKSTHENILEYSSKVFVLAH</sequence>
<evidence type="ECO:0000256" key="1">
    <source>
        <dbReference type="ARBA" id="ARBA00022574"/>
    </source>
</evidence>
<dbReference type="KEGG" id="tva:4756836"/>
<dbReference type="SMR" id="A2F7V4"/>
<gene>
    <name evidence="4" type="ORF">TVAG_008820</name>
</gene>
<dbReference type="VEuPathDB" id="TrichDB:TVAGG3_0018170"/>
<dbReference type="SUPFAM" id="SSF50978">
    <property type="entry name" value="WD40 repeat-like"/>
    <property type="match status" value="1"/>
</dbReference>
<evidence type="ECO:0000313" key="5">
    <source>
        <dbReference type="Proteomes" id="UP000001542"/>
    </source>
</evidence>
<dbReference type="InterPro" id="IPR048720">
    <property type="entry name" value="PROPPIN"/>
</dbReference>
<dbReference type="PANTHER" id="PTHR11227">
    <property type="entry name" value="WD-REPEAT PROTEIN INTERACTING WITH PHOSPHOINOSIDES WIPI -RELATED"/>
    <property type="match status" value="1"/>
</dbReference>
<evidence type="ECO:0000313" key="4">
    <source>
        <dbReference type="EMBL" id="EAX99033.1"/>
    </source>
</evidence>
<comment type="similarity">
    <text evidence="3">Belongs to the WD repeat PROPPIN family.</text>
</comment>
<dbReference type="GO" id="GO:0044804">
    <property type="term" value="P:nucleophagy"/>
    <property type="evidence" value="ECO:0000318"/>
    <property type="project" value="GO_Central"/>
</dbReference>
<dbReference type="Pfam" id="PF00400">
    <property type="entry name" value="WD40"/>
    <property type="match status" value="1"/>
</dbReference>
<dbReference type="OrthoDB" id="1667587at2759"/>
<dbReference type="Proteomes" id="UP000001542">
    <property type="component" value="Unassembled WGS sequence"/>
</dbReference>
<dbReference type="AlphaFoldDB" id="A2F7V4"/>
<protein>
    <recommendedName>
        <fullName evidence="6">Anaphase-promoting complex subunit 4 WD40 domain-containing protein</fullName>
    </recommendedName>
</protein>
<name>A2F7V4_TRIV3</name>
<proteinExistence type="inferred from homology"/>
<dbReference type="InterPro" id="IPR015943">
    <property type="entry name" value="WD40/YVTN_repeat-like_dom_sf"/>
</dbReference>
<keyword evidence="2" id="KW-0677">Repeat</keyword>
<dbReference type="GO" id="GO:0080025">
    <property type="term" value="F:phosphatidylinositol-3,5-bisphosphate binding"/>
    <property type="evidence" value="ECO:0000318"/>
    <property type="project" value="GO_Central"/>
</dbReference>
<dbReference type="RefSeq" id="XP_001311963.1">
    <property type="nucleotide sequence ID" value="XM_001311962.1"/>
</dbReference>
<dbReference type="InterPro" id="IPR001680">
    <property type="entry name" value="WD40_rpt"/>
</dbReference>
<dbReference type="InterPro" id="IPR036322">
    <property type="entry name" value="WD40_repeat_dom_sf"/>
</dbReference>
<dbReference type="GO" id="GO:0034045">
    <property type="term" value="C:phagophore assembly site membrane"/>
    <property type="evidence" value="ECO:0000318"/>
    <property type="project" value="GO_Central"/>
</dbReference>
<keyword evidence="1" id="KW-0853">WD repeat</keyword>
<dbReference type="GO" id="GO:0000422">
    <property type="term" value="P:autophagy of mitochondrion"/>
    <property type="evidence" value="ECO:0000318"/>
    <property type="project" value="GO_Central"/>
</dbReference>
<keyword evidence="5" id="KW-1185">Reference proteome</keyword>
<dbReference type="Gene3D" id="2.130.10.10">
    <property type="entry name" value="YVTN repeat-like/Quinoprotein amine dehydrogenase"/>
    <property type="match status" value="1"/>
</dbReference>
<evidence type="ECO:0000256" key="2">
    <source>
        <dbReference type="ARBA" id="ARBA00022737"/>
    </source>
</evidence>